<accession>A0A9P9XLS9</accession>
<keyword evidence="2" id="KW-0597">Phosphoprotein</keyword>
<dbReference type="CDD" id="cd05918">
    <property type="entry name" value="A_NRPS_SidN3_like"/>
    <property type="match status" value="2"/>
</dbReference>
<comment type="caution">
    <text evidence="6">The sequence shown here is derived from an EMBL/GenBank/DDBJ whole genome shotgun (WGS) entry which is preliminary data.</text>
</comment>
<dbReference type="Pfam" id="PF00501">
    <property type="entry name" value="AMP-binding"/>
    <property type="match status" value="2"/>
</dbReference>
<dbReference type="Gene3D" id="3.30.300.30">
    <property type="match status" value="2"/>
</dbReference>
<dbReference type="InterPro" id="IPR020845">
    <property type="entry name" value="AMP-binding_CS"/>
</dbReference>
<dbReference type="Gene3D" id="3.30.559.10">
    <property type="entry name" value="Chloramphenicol acetyltransferase-like domain"/>
    <property type="match status" value="1"/>
</dbReference>
<dbReference type="Proteomes" id="UP001056436">
    <property type="component" value="Unassembled WGS sequence"/>
</dbReference>
<dbReference type="EMBL" id="SDAQ01000010">
    <property type="protein sequence ID" value="KAI3556826.1"/>
    <property type="molecule type" value="Genomic_DNA"/>
</dbReference>
<feature type="domain" description="Carrier" evidence="5">
    <location>
        <begin position="1836"/>
        <end position="1916"/>
    </location>
</feature>
<dbReference type="InterPro" id="IPR036736">
    <property type="entry name" value="ACP-like_sf"/>
</dbReference>
<dbReference type="SUPFAM" id="SSF47336">
    <property type="entry name" value="ACP-like"/>
    <property type="match status" value="2"/>
</dbReference>
<dbReference type="PANTHER" id="PTHR45527">
    <property type="entry name" value="NONRIBOSOMAL PEPTIDE SYNTHETASE"/>
    <property type="match status" value="1"/>
</dbReference>
<dbReference type="InterPro" id="IPR001242">
    <property type="entry name" value="Condensation_dom"/>
</dbReference>
<keyword evidence="1" id="KW-0596">Phosphopantetheine</keyword>
<evidence type="ECO:0000313" key="7">
    <source>
        <dbReference type="Proteomes" id="UP001056436"/>
    </source>
</evidence>
<dbReference type="OrthoDB" id="416786at2759"/>
<dbReference type="InterPro" id="IPR042099">
    <property type="entry name" value="ANL_N_sf"/>
</dbReference>
<feature type="domain" description="Carrier" evidence="5">
    <location>
        <begin position="761"/>
        <end position="837"/>
    </location>
</feature>
<dbReference type="InterPro" id="IPR000873">
    <property type="entry name" value="AMP-dep_synth/lig_dom"/>
</dbReference>
<dbReference type="Pfam" id="PF00550">
    <property type="entry name" value="PP-binding"/>
    <property type="match status" value="2"/>
</dbReference>
<protein>
    <submittedName>
        <fullName evidence="6">Non-ribosomal peptide synthetase</fullName>
    </submittedName>
</protein>
<evidence type="ECO:0000313" key="6">
    <source>
        <dbReference type="EMBL" id="KAI3556826.1"/>
    </source>
</evidence>
<dbReference type="GO" id="GO:0016874">
    <property type="term" value="F:ligase activity"/>
    <property type="evidence" value="ECO:0007669"/>
    <property type="project" value="UniProtKB-KW"/>
</dbReference>
<dbReference type="CDD" id="cd19545">
    <property type="entry name" value="FUM14_C_NRPS-like"/>
    <property type="match status" value="1"/>
</dbReference>
<evidence type="ECO:0000256" key="2">
    <source>
        <dbReference type="ARBA" id="ARBA00022553"/>
    </source>
</evidence>
<evidence type="ECO:0000256" key="1">
    <source>
        <dbReference type="ARBA" id="ARBA00022450"/>
    </source>
</evidence>
<dbReference type="Pfam" id="PF00668">
    <property type="entry name" value="Condensation"/>
    <property type="match status" value="1"/>
</dbReference>
<dbReference type="InterPro" id="IPR045851">
    <property type="entry name" value="AMP-bd_C_sf"/>
</dbReference>
<feature type="region of interest" description="Disordered" evidence="4">
    <location>
        <begin position="2327"/>
        <end position="2365"/>
    </location>
</feature>
<dbReference type="FunFam" id="3.40.50.12780:FF:000014">
    <property type="entry name" value="Nonribosomal peptide synthetase 1"/>
    <property type="match status" value="1"/>
</dbReference>
<dbReference type="GO" id="GO:0031177">
    <property type="term" value="F:phosphopantetheine binding"/>
    <property type="evidence" value="ECO:0007669"/>
    <property type="project" value="InterPro"/>
</dbReference>
<dbReference type="Gene3D" id="3.40.50.720">
    <property type="entry name" value="NAD(P)-binding Rossmann-like Domain"/>
    <property type="match status" value="1"/>
</dbReference>
<dbReference type="PROSITE" id="PS00455">
    <property type="entry name" value="AMP_BINDING"/>
    <property type="match status" value="2"/>
</dbReference>
<dbReference type="GO" id="GO:0044550">
    <property type="term" value="P:secondary metabolite biosynthetic process"/>
    <property type="evidence" value="ECO:0007669"/>
    <property type="project" value="TreeGrafter"/>
</dbReference>
<dbReference type="Gene3D" id="3.40.50.12780">
    <property type="entry name" value="N-terminal domain of ligase-like"/>
    <property type="match status" value="2"/>
</dbReference>
<name>A0A9P9XLS9_9PEZI</name>
<feature type="compositionally biased region" description="Polar residues" evidence="4">
    <location>
        <begin position="2351"/>
        <end position="2363"/>
    </location>
</feature>
<dbReference type="NCBIfam" id="TIGR01733">
    <property type="entry name" value="AA-adenyl-dom"/>
    <property type="match status" value="2"/>
</dbReference>
<dbReference type="Gene3D" id="3.30.559.30">
    <property type="entry name" value="Nonribosomal peptide synthetase, condensation domain"/>
    <property type="match status" value="2"/>
</dbReference>
<proteinExistence type="predicted"/>
<sequence>MAASAYLGSRPPSRSVEVIFFQYHKFQSLKEQAQCSASSIIRLACAICLEAFSPSERICLAFQGKEKAWQLWSKSISGNDRILPLLQAEFDTPQISQPVDEDIFRHALSVSALEEDLQTFDNQPSLASLKGVCQNVEMLFTAKWDHFTRGILLKCEYTVSCLSDWQARCILSTFRQVLENIVSDPYSRVSEIELMNDRDYQQCLDWNERSSDHTNISDISVDKMIDKHIHDSPLSPAVDAWDGQLSYAELHAASSRVAQELRQRGIGPESTVALFFDKSLWNIVATVAVLKAGAAFVPLDPSQPDKRTSSILEKIQAKVILCSEIYTQHLLHFSQHVLGLGSSWFQVTPSSISQSASTISPWNLAYVMFTSGSTGEPKGVMIDHSACAASVVAHGHATGFSPNTRTIQYARHTFDASIAEILTTLAFGGCIVIPSTDERLDNITAVIQEKRVNWAFFTPSVLRLLEPLEVPGLTTVVVGGESLGQDIIEAWAAGRNLVNGYGPTENTVFSIMHPLSLSSKAGAIGRGVGTLCWITDPEDSNRLSPLGAVGELLLESPQLARGYLNFPDNEGPNQAFVRDPPWLAKHGRRSRLYKTGDLCRFDENGVIHFEGRKDTQLKISGQRLEASEVEYHLRAAFRTPDIIVDVLNRPTQDTKAQSKVLVAFVCLQRESDQRPDQRPDTASTYIMTRRHPPLLEAIPNVEEEISQKLPSWMRPSIYIPLLDFPLSLNGKADVKRLRREAASLTAEQFYLFAQTDAIVQVEETPQLCLMRDLWAEVLGIQPVAIVATSSFFRLGGDSLAAISLVTAARRKGLQLSVAQIFKSPSLQDLCLLATEFKKTTFEVRPFELVNKEGFSELLHEISCECAISAGDIEDVFPCTPLQEGLMALSSSTSNSYLVQYVLDVTADIDITRLKMAWETVAEAHGILRVRLVDTISSGILQVIVRENLTWNESFNLEEYLAVDLDVPSTFGVPLNRFGIVYNAGGDASHMVWTVHHAVTDGQAVGLTLQSVRDAFHGALKPTETSFASFMKHFKGMHMESASRYWSSVFKGGQFASFPRKPSTAFGALEHQIPAFVVRKVPVPPSSTDATATTMLRAAWALVISRFSNSDDVVFGVTSSGRNAPFDNIESILGPIIATVPLRIRCNGTSSVRDLLDSIQMSTINMIPFEQMGIQNIARINSSCRSACDFQTMMIVQPDVDMAMKNGPFISYRRPQDLDKFRSHDIMFECNLGQNEVFLNVNYDPQSVEAAEMERLVDYFASALEFLASSETQVLDNFFRNPIAKDLSDIREWNKLPPQIVDTCVHAVFEEHVRNQPEAQAVFAWDGSLTYSQLDTMASQLARVLMELGVGPETMVPYCFEKSMYTVISMLAILKAGGAIVPLDPAHPRDRKAFIVRETMANVVVASGSNAYVFSELDVRTVVVDSNFFARVEEVGIATFSNHEVQPCNAATVIFTSGSTGQPKGVIQEHKTLCSAANAHSSAMHMSKSSRILQFSAHVFDVSIIEIVNSFVLGACICVPSDEERMNDLAGFISRSQASWAFFTPSFARTLEPKDLPSIKTICMGGEAMTMDCIEAWSGIVQLINAYGPCEGSVCTTADISSGGLKTDSIGHGANTLTWIVDPCNHDILAPIGTVGELLIEGPSIARGYLGDPDKTAKAFITNPAWITEFETGIAVRRMYKTGDLGIMSSDGSVSYLGRKDTQIKLRGQRVEPGEVEHQLTQLLPPGSIVAVDALVLSGSSSKSLVAFIQLENNVFGFAAKRDIIEGISGRLTQQLASVLPAYMVPSHLIPVEVIPFTPTGKLDRRTLKEYASTLCIAENPERGMVQEDTDMLAASEHIALSISNKLAELLSVGDSQRAETLRGHNFNPFYAGMDSIQVISLSTFVRKTYNVSIPIQEYMNSAATIRDIAQLVFEDQQGSHDDNTIDLMHEIEVNDRPLAASPLPRSYAEIETSHTPKIILLTGATGFLGNQLLAQILQRPQNHKAVVLVRGQDSAHATERLLSLARGSSWWQEGYFDRIEVWHGDLSLPHLGLSDASWSRLDGTSVCGELIDAVVHNGAVVNWMADFQALTPANILSTVNILTALTKATASRPVRLTYVSGGHLSTSPDDVGKIAAELKSYPAYSQTKFVAEILVARYAERLLNAGFGCLATIVKPGLIMGSSTDGISNTDDFLWRLTASALDIGMFNDSERDLWLAAAGVDLVAKTVLDSCLYPQSNGAYHVVKKVLNGLTMGEYWNIVRQETGHTIEPTDCKLWLRSLHEEVNAKGPSHRLWPVLHFVEDTGGKLGQPPGTMTLDDQLKHQDSVKLSLRKSLRYLIAIGYMQTSRTSSVDGDSSSEPTLSVPRPMVFSRTPTTPVWNQTSTDQRRLGFGEEGLKLAGSVVVTPLRTPSPSSDVVPVEEN</sequence>
<feature type="compositionally biased region" description="Low complexity" evidence="4">
    <location>
        <begin position="2327"/>
        <end position="2337"/>
    </location>
</feature>
<dbReference type="GO" id="GO:0043041">
    <property type="term" value="P:amino acid activation for nonribosomal peptide biosynthetic process"/>
    <property type="evidence" value="ECO:0007669"/>
    <property type="project" value="TreeGrafter"/>
</dbReference>
<dbReference type="SUPFAM" id="SSF51735">
    <property type="entry name" value="NAD(P)-binding Rossmann-fold domains"/>
    <property type="match status" value="1"/>
</dbReference>
<dbReference type="InterPro" id="IPR009081">
    <property type="entry name" value="PP-bd_ACP"/>
</dbReference>
<dbReference type="GO" id="GO:0005737">
    <property type="term" value="C:cytoplasm"/>
    <property type="evidence" value="ECO:0007669"/>
    <property type="project" value="TreeGrafter"/>
</dbReference>
<dbReference type="PANTHER" id="PTHR45527:SF16">
    <property type="entry name" value="NONRIBOSOMAL PEPTIDE SYNTHASE ATNA-RELATED"/>
    <property type="match status" value="1"/>
</dbReference>
<dbReference type="NCBIfam" id="TIGR01746">
    <property type="entry name" value="Thioester-redct"/>
    <property type="match status" value="1"/>
</dbReference>
<dbReference type="FunFam" id="3.30.300.30:FF:000015">
    <property type="entry name" value="Nonribosomal peptide synthase SidD"/>
    <property type="match status" value="2"/>
</dbReference>
<reference evidence="6" key="1">
    <citation type="submission" date="2019-01" db="EMBL/GenBank/DDBJ databases">
        <title>Colletotrichum abscissum LGMF1257.</title>
        <authorList>
            <person name="Baroncelli R."/>
        </authorList>
    </citation>
    <scope>NUCLEOTIDE SEQUENCE</scope>
    <source>
        <strain evidence="6">Ca142</strain>
    </source>
</reference>
<gene>
    <name evidence="6" type="ORF">CABS02_02833</name>
</gene>
<evidence type="ECO:0000256" key="3">
    <source>
        <dbReference type="ARBA" id="ARBA00022598"/>
    </source>
</evidence>
<dbReference type="SMART" id="SM00823">
    <property type="entry name" value="PKS_PP"/>
    <property type="match status" value="1"/>
</dbReference>
<dbReference type="Gene3D" id="1.10.1200.10">
    <property type="entry name" value="ACP-like"/>
    <property type="match status" value="1"/>
</dbReference>
<dbReference type="InterPro" id="IPR020806">
    <property type="entry name" value="PKS_PP-bd"/>
</dbReference>
<dbReference type="SUPFAM" id="SSF52777">
    <property type="entry name" value="CoA-dependent acyltransferases"/>
    <property type="match status" value="2"/>
</dbReference>
<dbReference type="InterPro" id="IPR023213">
    <property type="entry name" value="CAT-like_dom_sf"/>
</dbReference>
<dbReference type="InterPro" id="IPR010071">
    <property type="entry name" value="AA_adenyl_dom"/>
</dbReference>
<organism evidence="6 7">
    <name type="scientific">Colletotrichum abscissum</name>
    <dbReference type="NCBI Taxonomy" id="1671311"/>
    <lineage>
        <taxon>Eukaryota</taxon>
        <taxon>Fungi</taxon>
        <taxon>Dikarya</taxon>
        <taxon>Ascomycota</taxon>
        <taxon>Pezizomycotina</taxon>
        <taxon>Sordariomycetes</taxon>
        <taxon>Hypocreomycetidae</taxon>
        <taxon>Glomerellales</taxon>
        <taxon>Glomerellaceae</taxon>
        <taxon>Colletotrichum</taxon>
        <taxon>Colletotrichum acutatum species complex</taxon>
    </lineage>
</organism>
<dbReference type="InterPro" id="IPR013120">
    <property type="entry name" value="FAR_NAD-bd"/>
</dbReference>
<keyword evidence="3" id="KW-0436">Ligase</keyword>
<dbReference type="PROSITE" id="PS50075">
    <property type="entry name" value="CARRIER"/>
    <property type="match status" value="2"/>
</dbReference>
<dbReference type="InterPro" id="IPR010080">
    <property type="entry name" value="Thioester_reductase-like_dom"/>
</dbReference>
<dbReference type="FunFam" id="3.40.50.980:FF:000001">
    <property type="entry name" value="Non-ribosomal peptide synthetase"/>
    <property type="match status" value="2"/>
</dbReference>
<evidence type="ECO:0000259" key="5">
    <source>
        <dbReference type="PROSITE" id="PS50075"/>
    </source>
</evidence>
<dbReference type="SUPFAM" id="SSF56801">
    <property type="entry name" value="Acetyl-CoA synthetase-like"/>
    <property type="match status" value="2"/>
</dbReference>
<evidence type="ECO:0000256" key="4">
    <source>
        <dbReference type="SAM" id="MobiDB-lite"/>
    </source>
</evidence>
<dbReference type="Pfam" id="PF07993">
    <property type="entry name" value="NAD_binding_4"/>
    <property type="match status" value="1"/>
</dbReference>
<dbReference type="InterPro" id="IPR036291">
    <property type="entry name" value="NAD(P)-bd_dom_sf"/>
</dbReference>
<keyword evidence="7" id="KW-1185">Reference proteome</keyword>